<gene>
    <name evidence="2" type="ORF">B0A81_09285</name>
</gene>
<evidence type="ECO:0000256" key="1">
    <source>
        <dbReference type="SAM" id="SignalP"/>
    </source>
</evidence>
<comment type="caution">
    <text evidence="2">The sequence shown here is derived from an EMBL/GenBank/DDBJ whole genome shotgun (WGS) entry which is preliminary data.</text>
</comment>
<feature type="signal peptide" evidence="1">
    <location>
        <begin position="1"/>
        <end position="23"/>
    </location>
</feature>
<keyword evidence="1" id="KW-0732">Signal</keyword>
<keyword evidence="3" id="KW-1185">Reference proteome</keyword>
<evidence type="ECO:0000313" key="2">
    <source>
        <dbReference type="EMBL" id="OXB08496.1"/>
    </source>
</evidence>
<proteinExistence type="predicted"/>
<evidence type="ECO:0000313" key="3">
    <source>
        <dbReference type="Proteomes" id="UP000198381"/>
    </source>
</evidence>
<sequence length="166" mass="18991">MMTQLIRKLFFLQLVLFAFHANGQVSSSNELKEDQSISTQLYTKCFENLNQGSEILEKYPAFKDSKLCSLLYCTLLLSYQENEIKLIAEQRLQGIVTQLFREGNPVYLISGMESYEKAVENNKNLEDDNHIVYISIGACQISSFESKARDIVNKQTMLLIKQASSK</sequence>
<protein>
    <submittedName>
        <fullName evidence="2">Uncharacterized protein</fullName>
    </submittedName>
</protein>
<dbReference type="EMBL" id="MUHD01000016">
    <property type="protein sequence ID" value="OXB08496.1"/>
    <property type="molecule type" value="Genomic_DNA"/>
</dbReference>
<organism evidence="2 3">
    <name type="scientific">Flavobacterium plurextorum</name>
    <dbReference type="NCBI Taxonomy" id="1114867"/>
    <lineage>
        <taxon>Bacteria</taxon>
        <taxon>Pseudomonadati</taxon>
        <taxon>Bacteroidota</taxon>
        <taxon>Flavobacteriia</taxon>
        <taxon>Flavobacteriales</taxon>
        <taxon>Flavobacteriaceae</taxon>
        <taxon>Flavobacterium</taxon>
    </lineage>
</organism>
<dbReference type="RefSeq" id="WP_089057765.1">
    <property type="nucleotide sequence ID" value="NZ_MUHD01000016.1"/>
</dbReference>
<accession>A0ABX4CUU6</accession>
<dbReference type="Proteomes" id="UP000198381">
    <property type="component" value="Unassembled WGS sequence"/>
</dbReference>
<name>A0ABX4CUU6_9FLAO</name>
<reference evidence="2 3" key="1">
    <citation type="submission" date="2016-11" db="EMBL/GenBank/DDBJ databases">
        <title>Whole genomes of Flavobacteriaceae.</title>
        <authorList>
            <person name="Stine C."/>
            <person name="Li C."/>
            <person name="Tadesse D."/>
        </authorList>
    </citation>
    <scope>NUCLEOTIDE SEQUENCE [LARGE SCALE GENOMIC DNA]</scope>
    <source>
        <strain evidence="2 3">CCUG 60112</strain>
    </source>
</reference>
<feature type="chain" id="PRO_5045186184" evidence="1">
    <location>
        <begin position="24"/>
        <end position="166"/>
    </location>
</feature>